<evidence type="ECO:0000259" key="2">
    <source>
        <dbReference type="Pfam" id="PF16653"/>
    </source>
</evidence>
<dbReference type="SUPFAM" id="SSF51735">
    <property type="entry name" value="NAD(P)-binding Rossmann-fold domains"/>
    <property type="match status" value="1"/>
</dbReference>
<name>A0A7J3X8C6_THEPE</name>
<dbReference type="PANTHER" id="PTHR43796:SF2">
    <property type="entry name" value="CARBOXYNORSPERMIDINE SYNTHASE"/>
    <property type="match status" value="1"/>
</dbReference>
<comment type="caution">
    <text evidence="3">The sequence shown here is derived from an EMBL/GenBank/DDBJ whole genome shotgun (WGS) entry which is preliminary data.</text>
</comment>
<evidence type="ECO:0000313" key="3">
    <source>
        <dbReference type="EMBL" id="HHP05424.1"/>
    </source>
</evidence>
<dbReference type="EMBL" id="DRZM01000197">
    <property type="protein sequence ID" value="HHP05424.1"/>
    <property type="molecule type" value="Genomic_DNA"/>
</dbReference>
<dbReference type="InterPro" id="IPR005097">
    <property type="entry name" value="Sacchrp_dh_NADP-bd"/>
</dbReference>
<feature type="domain" description="Saccharopine dehydrogenase NADP binding" evidence="1">
    <location>
        <begin position="3"/>
        <end position="134"/>
    </location>
</feature>
<dbReference type="AlphaFoldDB" id="A0A7J3X8C6"/>
<sequence>MRIAILGCGAVGSAFARIAVLEKLGEVVCMDRSVERARAFLDFDEVRDLPVEQVDASRADELLQKLKGFDFVVNALPTFLRVGRREVPLNPLVMEAALRAGASYMDFACYGGRRRRAEQLSLSRRFRDAGLLALINTGASPGLSNILAREVYEELDSTQTITVMSLEDQRGSTFVIPWSREEMLNVGSEELAYRDGRFELREPFAESELCEFPEPIGVVRCYSVPNDESYTIPHFLRVRGLRYLAGGSDIEVLRALYRLGVFSDRPIRVGKALVTPREVIYHVLQSAVTPRDVERALREGDLEDALFAIQVIGEGEVSGERAQARRYIVFPSQRKLHELMPGSTYITYPTARCGAAMLKAVRGRKLRGVLPPEALPRPLRRLVLEDLEKARMIVSEEFKVLS</sequence>
<proteinExistence type="predicted"/>
<dbReference type="InterPro" id="IPR032095">
    <property type="entry name" value="Sacchrp_dh-like_C"/>
</dbReference>
<organism evidence="3">
    <name type="scientific">Thermofilum pendens</name>
    <dbReference type="NCBI Taxonomy" id="2269"/>
    <lineage>
        <taxon>Archaea</taxon>
        <taxon>Thermoproteota</taxon>
        <taxon>Thermoprotei</taxon>
        <taxon>Thermofilales</taxon>
        <taxon>Thermofilaceae</taxon>
        <taxon>Thermofilum</taxon>
    </lineage>
</organism>
<protein>
    <recommendedName>
        <fullName evidence="4">Saccharopine dehydrogenase NADP binding domain-containing protein</fullName>
    </recommendedName>
</protein>
<dbReference type="Gene3D" id="3.30.360.10">
    <property type="entry name" value="Dihydrodipicolinate Reductase, domain 2"/>
    <property type="match status" value="1"/>
</dbReference>
<dbReference type="Pfam" id="PF16653">
    <property type="entry name" value="Sacchrp_dh_C"/>
    <property type="match status" value="1"/>
</dbReference>
<reference evidence="3" key="1">
    <citation type="journal article" date="2020" name="mSystems">
        <title>Genome- and Community-Level Interaction Insights into Carbon Utilization and Element Cycling Functions of Hydrothermarchaeota in Hydrothermal Sediment.</title>
        <authorList>
            <person name="Zhou Z."/>
            <person name="Liu Y."/>
            <person name="Xu W."/>
            <person name="Pan J."/>
            <person name="Luo Z.H."/>
            <person name="Li M."/>
        </authorList>
    </citation>
    <scope>NUCLEOTIDE SEQUENCE [LARGE SCALE GENOMIC DNA]</scope>
    <source>
        <strain evidence="3">SpSt-1125</strain>
    </source>
</reference>
<feature type="domain" description="Saccharopine dehydrogenase-like C-terminal" evidence="2">
    <location>
        <begin position="138"/>
        <end position="390"/>
    </location>
</feature>
<gene>
    <name evidence="3" type="ORF">ENM88_06755</name>
</gene>
<dbReference type="Gene3D" id="3.40.50.720">
    <property type="entry name" value="NAD(P)-binding Rossmann-like Domain"/>
    <property type="match status" value="1"/>
</dbReference>
<dbReference type="Pfam" id="PF03435">
    <property type="entry name" value="Sacchrp_dh_NADP"/>
    <property type="match status" value="1"/>
</dbReference>
<accession>A0A7J3X8C6</accession>
<dbReference type="PANTHER" id="PTHR43796">
    <property type="entry name" value="CARBOXYNORSPERMIDINE SYNTHASE"/>
    <property type="match status" value="1"/>
</dbReference>
<evidence type="ECO:0000259" key="1">
    <source>
        <dbReference type="Pfam" id="PF03435"/>
    </source>
</evidence>
<dbReference type="InterPro" id="IPR036291">
    <property type="entry name" value="NAD(P)-bd_dom_sf"/>
</dbReference>
<evidence type="ECO:0008006" key="4">
    <source>
        <dbReference type="Google" id="ProtNLM"/>
    </source>
</evidence>